<dbReference type="InterPro" id="IPR036390">
    <property type="entry name" value="WH_DNA-bd_sf"/>
</dbReference>
<dbReference type="Pfam" id="PF01022">
    <property type="entry name" value="HTH_5"/>
    <property type="match status" value="1"/>
</dbReference>
<evidence type="ECO:0000256" key="2">
    <source>
        <dbReference type="ARBA" id="ARBA00023125"/>
    </source>
</evidence>
<feature type="domain" description="HTH arsR-type" evidence="4">
    <location>
        <begin position="1"/>
        <end position="97"/>
    </location>
</feature>
<dbReference type="InterPro" id="IPR001845">
    <property type="entry name" value="HTH_ArsR_DNA-bd_dom"/>
</dbReference>
<evidence type="ECO:0000259" key="4">
    <source>
        <dbReference type="PROSITE" id="PS50987"/>
    </source>
</evidence>
<dbReference type="SMART" id="SM00418">
    <property type="entry name" value="HTH_ARSR"/>
    <property type="match status" value="1"/>
</dbReference>
<dbReference type="PROSITE" id="PS50987">
    <property type="entry name" value="HTH_ARSR_2"/>
    <property type="match status" value="1"/>
</dbReference>
<keyword evidence="3" id="KW-0804">Transcription</keyword>
<organism evidence="5">
    <name type="scientific">hydrothermal vent metagenome</name>
    <dbReference type="NCBI Taxonomy" id="652676"/>
    <lineage>
        <taxon>unclassified sequences</taxon>
        <taxon>metagenomes</taxon>
        <taxon>ecological metagenomes</taxon>
    </lineage>
</organism>
<dbReference type="CDD" id="cd00090">
    <property type="entry name" value="HTH_ARSR"/>
    <property type="match status" value="1"/>
</dbReference>
<dbReference type="GO" id="GO:0003700">
    <property type="term" value="F:DNA-binding transcription factor activity"/>
    <property type="evidence" value="ECO:0007669"/>
    <property type="project" value="InterPro"/>
</dbReference>
<protein>
    <recommendedName>
        <fullName evidence="4">HTH arsR-type domain-containing protein</fullName>
    </recommendedName>
</protein>
<evidence type="ECO:0000256" key="1">
    <source>
        <dbReference type="ARBA" id="ARBA00023015"/>
    </source>
</evidence>
<dbReference type="EMBL" id="UOEA01000069">
    <property type="protein sequence ID" value="VAV84616.1"/>
    <property type="molecule type" value="Genomic_DNA"/>
</dbReference>
<evidence type="ECO:0000256" key="3">
    <source>
        <dbReference type="ARBA" id="ARBA00023163"/>
    </source>
</evidence>
<dbReference type="PANTHER" id="PTHR43132">
    <property type="entry name" value="ARSENICAL RESISTANCE OPERON REPRESSOR ARSR-RELATED"/>
    <property type="match status" value="1"/>
</dbReference>
<dbReference type="NCBIfam" id="NF033788">
    <property type="entry name" value="HTH_metalloreg"/>
    <property type="match status" value="1"/>
</dbReference>
<dbReference type="GO" id="GO:0003677">
    <property type="term" value="F:DNA binding"/>
    <property type="evidence" value="ECO:0007669"/>
    <property type="project" value="UniProtKB-KW"/>
</dbReference>
<keyword evidence="2" id="KW-0238">DNA-binding</keyword>
<dbReference type="Gene3D" id="1.10.10.10">
    <property type="entry name" value="Winged helix-like DNA-binding domain superfamily/Winged helix DNA-binding domain"/>
    <property type="match status" value="1"/>
</dbReference>
<reference evidence="5" key="1">
    <citation type="submission" date="2018-06" db="EMBL/GenBank/DDBJ databases">
        <authorList>
            <person name="Zhirakovskaya E."/>
        </authorList>
    </citation>
    <scope>NUCLEOTIDE SEQUENCE</scope>
</reference>
<dbReference type="InterPro" id="IPR011991">
    <property type="entry name" value="ArsR-like_HTH"/>
</dbReference>
<evidence type="ECO:0000313" key="5">
    <source>
        <dbReference type="EMBL" id="VAV84616.1"/>
    </source>
</evidence>
<dbReference type="PRINTS" id="PR00778">
    <property type="entry name" value="HTHARSR"/>
</dbReference>
<dbReference type="InterPro" id="IPR051011">
    <property type="entry name" value="Metal_resp_trans_reg"/>
</dbReference>
<gene>
    <name evidence="5" type="ORF">MNBD_DELTA01-1826</name>
</gene>
<keyword evidence="1" id="KW-0805">Transcription regulation</keyword>
<dbReference type="PANTHER" id="PTHR43132:SF2">
    <property type="entry name" value="ARSENICAL RESISTANCE OPERON REPRESSOR ARSR-RELATED"/>
    <property type="match status" value="1"/>
</dbReference>
<dbReference type="SUPFAM" id="SSF46785">
    <property type="entry name" value="Winged helix' DNA-binding domain"/>
    <property type="match status" value="1"/>
</dbReference>
<sequence length="113" mass="12567">MKDLFKIQADISKPLASARRLEIIYALGEGEKSVAELISILGLPKPNVSQHLAALRASGMVTTRRSGVSILYSIANPKINQACELLREVMVEQFEESSRLMKSLDEARKKVRI</sequence>
<proteinExistence type="predicted"/>
<name>A0A3B0R696_9ZZZZ</name>
<dbReference type="InterPro" id="IPR036388">
    <property type="entry name" value="WH-like_DNA-bd_sf"/>
</dbReference>
<dbReference type="AlphaFoldDB" id="A0A3B0R696"/>
<accession>A0A3B0R696</accession>